<dbReference type="AlphaFoldDB" id="A0A1P9WZS1"/>
<gene>
    <name evidence="1" type="ORF">AWR27_17110</name>
</gene>
<reference evidence="1 2" key="1">
    <citation type="submission" date="2016-01" db="EMBL/GenBank/DDBJ databases">
        <authorList>
            <person name="Oliw E.H."/>
        </authorList>
    </citation>
    <scope>NUCLEOTIDE SEQUENCE [LARGE SCALE GENOMIC DNA]</scope>
    <source>
        <strain evidence="1 2">DY10</strain>
    </source>
</reference>
<evidence type="ECO:0000313" key="1">
    <source>
        <dbReference type="EMBL" id="AQG80887.1"/>
    </source>
</evidence>
<sequence>MVKSIKSNHIKIDSALKDISEIHKVQKAIGSSIVDQDSINECVKQYRQARKSLYQNLKKYNHEKQAKSLAV</sequence>
<evidence type="ECO:0000313" key="2">
    <source>
        <dbReference type="Proteomes" id="UP000187941"/>
    </source>
</evidence>
<dbReference type="KEGG" id="smon:AWR27_17110"/>
<dbReference type="EMBL" id="CP014263">
    <property type="protein sequence ID" value="AQG80887.1"/>
    <property type="molecule type" value="Genomic_DNA"/>
</dbReference>
<name>A0A1P9WZS1_9BACT</name>
<accession>A0A1P9WZS1</accession>
<protein>
    <submittedName>
        <fullName evidence="1">Uncharacterized protein</fullName>
    </submittedName>
</protein>
<keyword evidence="2" id="KW-1185">Reference proteome</keyword>
<dbReference type="Proteomes" id="UP000187941">
    <property type="component" value="Chromosome"/>
</dbReference>
<organism evidence="1 2">
    <name type="scientific">Spirosoma montaniterrae</name>
    <dbReference type="NCBI Taxonomy" id="1178516"/>
    <lineage>
        <taxon>Bacteria</taxon>
        <taxon>Pseudomonadati</taxon>
        <taxon>Bacteroidota</taxon>
        <taxon>Cytophagia</taxon>
        <taxon>Cytophagales</taxon>
        <taxon>Cytophagaceae</taxon>
        <taxon>Spirosoma</taxon>
    </lineage>
</organism>
<proteinExistence type="predicted"/>
<dbReference type="STRING" id="1178516.AWR27_17110"/>